<dbReference type="Proteomes" id="UP000472372">
    <property type="component" value="Chromosome 1"/>
</dbReference>
<evidence type="ECO:0000313" key="1">
    <source>
        <dbReference type="EMBL" id="CAE6999332.1"/>
    </source>
</evidence>
<evidence type="ECO:0000313" key="2">
    <source>
        <dbReference type="Proteomes" id="UP000472372"/>
    </source>
</evidence>
<reference evidence="1" key="1">
    <citation type="submission" date="2021-02" db="EMBL/GenBank/DDBJ databases">
        <authorList>
            <person name="Syme A R."/>
            <person name="Syme A R."/>
            <person name="Moolhuijzen P."/>
        </authorList>
    </citation>
    <scope>NUCLEOTIDE SEQUENCE</scope>
    <source>
        <strain evidence="1">W1-1</strain>
    </source>
</reference>
<dbReference type="EMBL" id="HG992977">
    <property type="protein sequence ID" value="CAE6999332.1"/>
    <property type="molecule type" value="Genomic_DNA"/>
</dbReference>
<dbReference type="AlphaFoldDB" id="A0A6S6VUT4"/>
<protein>
    <submittedName>
        <fullName evidence="1">Uncharacterized protein</fullName>
    </submittedName>
</protein>
<gene>
    <name evidence="1" type="ORF">PTTW11_00876</name>
</gene>
<name>A0A6S6VUT4_9PLEO</name>
<sequence length="80" mass="7900">MKFAIIIAAALLGASPALAGKRAFCPGANAGAVEKGCSEAPVPLVPGATGTCCASTASDYCNMAKICFTLGSTPIFELSC</sequence>
<proteinExistence type="predicted"/>
<organism evidence="1 2">
    <name type="scientific">Pyrenophora teres f. teres</name>
    <dbReference type="NCBI Taxonomy" id="97479"/>
    <lineage>
        <taxon>Eukaryota</taxon>
        <taxon>Fungi</taxon>
        <taxon>Dikarya</taxon>
        <taxon>Ascomycota</taxon>
        <taxon>Pezizomycotina</taxon>
        <taxon>Dothideomycetes</taxon>
        <taxon>Pleosporomycetidae</taxon>
        <taxon>Pleosporales</taxon>
        <taxon>Pleosporineae</taxon>
        <taxon>Pleosporaceae</taxon>
        <taxon>Pyrenophora</taxon>
    </lineage>
</organism>
<accession>A0A6S6VUT4</accession>